<sequence length="203" mass="22591">MASKRRRKMGLTRMDAALDQMSSFGFSRQLVRKTVRNLLKLYGDEGWILIEEDGYKVLLDVLLDEQETAQTDNLLKDASSEIENTGSELVTVESNEVAAEDISINGNNNASLTNYTGLENKECWKDIALDETTLKSPFYTSDNHSADEVNLQCSEDPSLLEPALVAAHTPVNVPIGRRKPCYGWISDDDCDEEPKFIALTPAT</sequence>
<dbReference type="Proteomes" id="UP001055879">
    <property type="component" value="Linkage Group LG04"/>
</dbReference>
<reference evidence="2" key="1">
    <citation type="journal article" date="2022" name="Mol. Ecol. Resour.">
        <title>The genomes of chicory, endive, great burdock and yacon provide insights into Asteraceae palaeo-polyploidization history and plant inulin production.</title>
        <authorList>
            <person name="Fan W."/>
            <person name="Wang S."/>
            <person name="Wang H."/>
            <person name="Wang A."/>
            <person name="Jiang F."/>
            <person name="Liu H."/>
            <person name="Zhao H."/>
            <person name="Xu D."/>
            <person name="Zhang Y."/>
        </authorList>
    </citation>
    <scope>NUCLEOTIDE SEQUENCE [LARGE SCALE GENOMIC DNA]</scope>
    <source>
        <strain evidence="2">cv. Niubang</strain>
    </source>
</reference>
<gene>
    <name evidence="1" type="ORF">L6452_13822</name>
</gene>
<name>A0ACB9CJ75_ARCLA</name>
<organism evidence="1 2">
    <name type="scientific">Arctium lappa</name>
    <name type="common">Greater burdock</name>
    <name type="synonym">Lappa major</name>
    <dbReference type="NCBI Taxonomy" id="4217"/>
    <lineage>
        <taxon>Eukaryota</taxon>
        <taxon>Viridiplantae</taxon>
        <taxon>Streptophyta</taxon>
        <taxon>Embryophyta</taxon>
        <taxon>Tracheophyta</taxon>
        <taxon>Spermatophyta</taxon>
        <taxon>Magnoliopsida</taxon>
        <taxon>eudicotyledons</taxon>
        <taxon>Gunneridae</taxon>
        <taxon>Pentapetalae</taxon>
        <taxon>asterids</taxon>
        <taxon>campanulids</taxon>
        <taxon>Asterales</taxon>
        <taxon>Asteraceae</taxon>
        <taxon>Carduoideae</taxon>
        <taxon>Cardueae</taxon>
        <taxon>Arctiinae</taxon>
        <taxon>Arctium</taxon>
    </lineage>
</organism>
<reference evidence="1 2" key="2">
    <citation type="journal article" date="2022" name="Mol. Ecol. Resour.">
        <title>The genomes of chicory, endive, great burdock and yacon provide insights into Asteraceae paleo-polyploidization history and plant inulin production.</title>
        <authorList>
            <person name="Fan W."/>
            <person name="Wang S."/>
            <person name="Wang H."/>
            <person name="Wang A."/>
            <person name="Jiang F."/>
            <person name="Liu H."/>
            <person name="Zhao H."/>
            <person name="Xu D."/>
            <person name="Zhang Y."/>
        </authorList>
    </citation>
    <scope>NUCLEOTIDE SEQUENCE [LARGE SCALE GENOMIC DNA]</scope>
    <source>
        <strain evidence="2">cv. Niubang</strain>
    </source>
</reference>
<accession>A0ACB9CJ75</accession>
<keyword evidence="2" id="KW-1185">Reference proteome</keyword>
<evidence type="ECO:0000313" key="2">
    <source>
        <dbReference type="Proteomes" id="UP001055879"/>
    </source>
</evidence>
<evidence type="ECO:0000313" key="1">
    <source>
        <dbReference type="EMBL" id="KAI3734354.1"/>
    </source>
</evidence>
<proteinExistence type="predicted"/>
<comment type="caution">
    <text evidence="1">The sequence shown here is derived from an EMBL/GenBank/DDBJ whole genome shotgun (WGS) entry which is preliminary data.</text>
</comment>
<dbReference type="EMBL" id="CM042050">
    <property type="protein sequence ID" value="KAI3734354.1"/>
    <property type="molecule type" value="Genomic_DNA"/>
</dbReference>
<protein>
    <submittedName>
        <fullName evidence="1">Uncharacterized protein</fullName>
    </submittedName>
</protein>